<reference evidence="3 4" key="1">
    <citation type="submission" date="2015-02" db="EMBL/GenBank/DDBJ databases">
        <title>Genome Sequencing of Rickettsiales.</title>
        <authorList>
            <person name="Daugherty S.C."/>
            <person name="Su Q."/>
            <person name="Abolude K."/>
            <person name="Beier-Sexton M."/>
            <person name="Carlyon J.A."/>
            <person name="Carter R."/>
            <person name="Day N.P."/>
            <person name="Dumler S.J."/>
            <person name="Dyachenko V."/>
            <person name="Godinez A."/>
            <person name="Kurtti T.J."/>
            <person name="Lichay M."/>
            <person name="Mullins K.E."/>
            <person name="Ott S."/>
            <person name="Pappas-Brown V."/>
            <person name="Paris D.H."/>
            <person name="Patel P."/>
            <person name="Richards A.L."/>
            <person name="Sadzewicz L."/>
            <person name="Sears K."/>
            <person name="Seidman D."/>
            <person name="Sengamalay N."/>
            <person name="Stenos J."/>
            <person name="Tallon L.J."/>
            <person name="Vincent G."/>
            <person name="Fraser C.M."/>
            <person name="Munderloh U."/>
            <person name="Dunning-Hotopp J.C."/>
        </authorList>
    </citation>
    <scope>NUCLEOTIDE SEQUENCE [LARGE SCALE GENOMIC DNA]</scope>
    <source>
        <strain evidence="3 4">RML An4</strain>
    </source>
</reference>
<dbReference type="EMBL" id="LAOI01000001">
    <property type="protein sequence ID" value="KJV89634.1"/>
    <property type="molecule type" value="Genomic_DNA"/>
</dbReference>
<dbReference type="Pfam" id="PF00534">
    <property type="entry name" value="Glycos_transf_1"/>
    <property type="match status" value="1"/>
</dbReference>
<comment type="caution">
    <text evidence="3">The sequence shown here is derived from an EMBL/GenBank/DDBJ whole genome shotgun (WGS) entry which is preliminary data.</text>
</comment>
<protein>
    <submittedName>
        <fullName evidence="3">Glycosyl transferases group 1 family protein</fullName>
    </submittedName>
</protein>
<organism evidence="3 4">
    <name type="scientific">Rickettsia bellii str. RML An4</name>
    <dbReference type="NCBI Taxonomy" id="1359193"/>
    <lineage>
        <taxon>Bacteria</taxon>
        <taxon>Pseudomonadati</taxon>
        <taxon>Pseudomonadota</taxon>
        <taxon>Alphaproteobacteria</taxon>
        <taxon>Rickettsiales</taxon>
        <taxon>Rickettsiaceae</taxon>
        <taxon>Rickettsieae</taxon>
        <taxon>Rickettsia</taxon>
        <taxon>belli group</taxon>
    </lineage>
</organism>
<dbReference type="CDD" id="cd03819">
    <property type="entry name" value="GT4_WavL-like"/>
    <property type="match status" value="1"/>
</dbReference>
<sequence length="395" mass="44406">MPSLNSSKRYNKYTILQVVPALVSGGVERGTIEVAKYLKVLGHTPIIISASGALVKELDNEEILHIQMNSSSKNPFVILSNARLIAEIIKKYKVDIVHTRSRAPAWSSYLAAKWTNTKFLTTFHGIYNAPNDLKKYYNSIMLKGEKVIAVSNFVKQHLLKNYNVDENKIVVIERGVNCDYFDPANLTPERLKKCRDKYDAPDNVPIISMPSRMTNWKGHLVLVEALSKLKHRNFYCLMVGDLSRHPSFTNRVKELIANLKLQNKIQIFGNDSDIINLYGISDIIVSASIEPEAFGRTIIEGQAMEKLVIATNIGGATETINDNVTGFHVKPNDAEDLAEKIDHCLSILNTEEAKKIQTAARHTVINDFSLDLMLRKNLEVYKEVLKNSPNSKTVP</sequence>
<keyword evidence="3" id="KW-0808">Transferase</keyword>
<name>A0A0F3QDY7_RICBE</name>
<keyword evidence="4" id="KW-1185">Reference proteome</keyword>
<dbReference type="Proteomes" id="UP000033661">
    <property type="component" value="Unassembled WGS sequence"/>
</dbReference>
<feature type="domain" description="Glycosyl transferase family 1" evidence="1">
    <location>
        <begin position="195"/>
        <end position="362"/>
    </location>
</feature>
<accession>A0A0F3QDY7</accession>
<dbReference type="SUPFAM" id="SSF53756">
    <property type="entry name" value="UDP-Glycosyltransferase/glycogen phosphorylase"/>
    <property type="match status" value="1"/>
</dbReference>
<evidence type="ECO:0000313" key="3">
    <source>
        <dbReference type="EMBL" id="KJV89634.1"/>
    </source>
</evidence>
<feature type="domain" description="Glycosyltransferase subfamily 4-like N-terminal" evidence="2">
    <location>
        <begin position="25"/>
        <end position="179"/>
    </location>
</feature>
<proteinExistence type="predicted"/>
<gene>
    <name evidence="3" type="ORF">RBEAN4_0613</name>
</gene>
<evidence type="ECO:0000259" key="1">
    <source>
        <dbReference type="Pfam" id="PF00534"/>
    </source>
</evidence>
<dbReference type="RefSeq" id="WP_011477370.1">
    <property type="nucleotide sequence ID" value="NZ_LAOI01000001.1"/>
</dbReference>
<dbReference type="AlphaFoldDB" id="A0A0F3QDY7"/>
<dbReference type="Gene3D" id="3.40.50.2000">
    <property type="entry name" value="Glycogen Phosphorylase B"/>
    <property type="match status" value="2"/>
</dbReference>
<dbReference type="InterPro" id="IPR001296">
    <property type="entry name" value="Glyco_trans_1"/>
</dbReference>
<dbReference type="GO" id="GO:0016757">
    <property type="term" value="F:glycosyltransferase activity"/>
    <property type="evidence" value="ECO:0007669"/>
    <property type="project" value="InterPro"/>
</dbReference>
<dbReference type="Pfam" id="PF13439">
    <property type="entry name" value="Glyco_transf_4"/>
    <property type="match status" value="1"/>
</dbReference>
<dbReference type="InterPro" id="IPR028098">
    <property type="entry name" value="Glyco_trans_4-like_N"/>
</dbReference>
<dbReference type="PATRIC" id="fig|1359193.3.peg.598"/>
<evidence type="ECO:0000313" key="4">
    <source>
        <dbReference type="Proteomes" id="UP000033661"/>
    </source>
</evidence>
<evidence type="ECO:0000259" key="2">
    <source>
        <dbReference type="Pfam" id="PF13439"/>
    </source>
</evidence>
<dbReference type="PANTHER" id="PTHR12526">
    <property type="entry name" value="GLYCOSYLTRANSFERASE"/>
    <property type="match status" value="1"/>
</dbReference>